<dbReference type="AlphaFoldDB" id="A0A382BLL0"/>
<name>A0A382BLL0_9ZZZZ</name>
<dbReference type="InterPro" id="IPR027056">
    <property type="entry name" value="Gluconate_2DH_su3"/>
</dbReference>
<evidence type="ECO:0000313" key="1">
    <source>
        <dbReference type="EMBL" id="SVB14192.1"/>
    </source>
</evidence>
<protein>
    <recommendedName>
        <fullName evidence="2">Gluconate 2-dehydrogenase subunit 3 family protein</fullName>
    </recommendedName>
</protein>
<reference evidence="1" key="1">
    <citation type="submission" date="2018-05" db="EMBL/GenBank/DDBJ databases">
        <authorList>
            <person name="Lanie J.A."/>
            <person name="Ng W.-L."/>
            <person name="Kazmierczak K.M."/>
            <person name="Andrzejewski T.M."/>
            <person name="Davidsen T.M."/>
            <person name="Wayne K.J."/>
            <person name="Tettelin H."/>
            <person name="Glass J.I."/>
            <person name="Rusch D."/>
            <person name="Podicherti R."/>
            <person name="Tsui H.-C.T."/>
            <person name="Winkler M.E."/>
        </authorList>
    </citation>
    <scope>NUCLEOTIDE SEQUENCE</scope>
</reference>
<dbReference type="Pfam" id="PF13618">
    <property type="entry name" value="Gluconate_2-dh3"/>
    <property type="match status" value="1"/>
</dbReference>
<organism evidence="1">
    <name type="scientific">marine metagenome</name>
    <dbReference type="NCBI Taxonomy" id="408172"/>
    <lineage>
        <taxon>unclassified sequences</taxon>
        <taxon>metagenomes</taxon>
        <taxon>ecological metagenomes</taxon>
    </lineage>
</organism>
<evidence type="ECO:0008006" key="2">
    <source>
        <dbReference type="Google" id="ProtNLM"/>
    </source>
</evidence>
<sequence>MNRREALKGVALLTGGALSPSIVSAVLSGITIGDSGKKWVPKIVNPEQNDLITVITELIIPETDTPGAKAAKVNEFIDLMLADWFTVPERNHFFKGLMDIDARAEKKHTTKFVECDIAKQTKILKKLEKDASSQKNYNPSGDNQNSTLKPFFNQMKELTLTGYFTSEIGATQELKYFVATNNFDGCIPFDEIGRVWSE</sequence>
<proteinExistence type="predicted"/>
<dbReference type="EMBL" id="UINC01030200">
    <property type="protein sequence ID" value="SVB14192.1"/>
    <property type="molecule type" value="Genomic_DNA"/>
</dbReference>
<gene>
    <name evidence="1" type="ORF">METZ01_LOCUS167046</name>
</gene>
<accession>A0A382BLL0</accession>